<proteinExistence type="inferred from homology"/>
<accession>A0A8T3VR89</accession>
<dbReference type="PANTHER" id="PTHR33477:SF3">
    <property type="entry name" value="P-LOOP NTPASE DOMAIN-CONTAINING PROTEIN LPA1 HOMOLOG 1"/>
    <property type="match status" value="1"/>
</dbReference>
<evidence type="ECO:0000256" key="1">
    <source>
        <dbReference type="ARBA" id="ARBA00022679"/>
    </source>
</evidence>
<evidence type="ECO:0000313" key="7">
    <source>
        <dbReference type="EMBL" id="MBE6512500.1"/>
    </source>
</evidence>
<keyword evidence="2 5" id="KW-0547">Nucleotide-binding</keyword>
<evidence type="ECO:0000259" key="6">
    <source>
        <dbReference type="PROSITE" id="PS51161"/>
    </source>
</evidence>
<comment type="catalytic activity">
    <reaction evidence="5">
        <text>(2R)-2-phosphoglycerate + ATP = (2R)-2,3-bisphosphoglycerate + ADP + H(+)</text>
        <dbReference type="Rhea" id="RHEA:42408"/>
        <dbReference type="ChEBI" id="CHEBI:15378"/>
        <dbReference type="ChEBI" id="CHEBI:30616"/>
        <dbReference type="ChEBI" id="CHEBI:58248"/>
        <dbReference type="ChEBI" id="CHEBI:58289"/>
        <dbReference type="ChEBI" id="CHEBI:456216"/>
        <dbReference type="EC" id="2.7.2.16"/>
    </reaction>
</comment>
<dbReference type="GO" id="GO:0016301">
    <property type="term" value="F:kinase activity"/>
    <property type="evidence" value="ECO:0007669"/>
    <property type="project" value="UniProtKB-KW"/>
</dbReference>
<dbReference type="GO" id="GO:0016774">
    <property type="term" value="F:phosphotransferase activity, carboxyl group as acceptor"/>
    <property type="evidence" value="ECO:0007669"/>
    <property type="project" value="UniProtKB-UniRule"/>
</dbReference>
<sequence length="305" mass="34533">MILVRRELKGKVYSEPFSKGILSRTLIRAELNPSKAYEIANKIESDLVERDISSISTDDIVKRIVELLEKEDPLIAENYLNWRKIRKTDAPLIILIGGVSGVGTSSISYEISRKLGIKGMMNTDMIREVMRKIVSKELSPVLHESSFMAHEALRVAPPPEFDYVLAGFKDHVGTVSVGVEAVIERALTEGISIIIEGVHIVPGFIRRDLMEKDNVLMFVLSLEDEEMHKSRLYSRCSDGWAHRSLQKYLDNFDAIRKIQKYIKDQGKKEGVPVVENIDRITTKDFIINSIAETYGGLNNVRKDKS</sequence>
<dbReference type="GO" id="GO:0005524">
    <property type="term" value="F:ATP binding"/>
    <property type="evidence" value="ECO:0007669"/>
    <property type="project" value="UniProtKB-UniRule"/>
</dbReference>
<dbReference type="PANTHER" id="PTHR33477">
    <property type="entry name" value="P-LOOP NTPASE DOMAIN-CONTAINING PROTEIN LPA1 HOMOLOG 1"/>
    <property type="match status" value="1"/>
</dbReference>
<keyword evidence="3 5" id="KW-0418">Kinase</keyword>
<dbReference type="NCBIfam" id="NF003259">
    <property type="entry name" value="PRK04220.1"/>
    <property type="match status" value="1"/>
</dbReference>
<dbReference type="Pfam" id="PF03477">
    <property type="entry name" value="ATP-cone"/>
    <property type="match status" value="1"/>
</dbReference>
<reference evidence="7" key="1">
    <citation type="submission" date="2019-04" db="EMBL/GenBank/DDBJ databases">
        <title>Evolution of Biomass-Degrading Anaerobic Consortia Revealed by Metagenomics.</title>
        <authorList>
            <person name="Peng X."/>
        </authorList>
    </citation>
    <scope>NUCLEOTIDE SEQUENCE</scope>
    <source>
        <strain evidence="7">SIG14</strain>
    </source>
</reference>
<dbReference type="InterPro" id="IPR005144">
    <property type="entry name" value="ATP-cone_dom"/>
</dbReference>
<comment type="caution">
    <text evidence="7">The sequence shown here is derived from an EMBL/GenBank/DDBJ whole genome shotgun (WGS) entry which is preliminary data.</text>
</comment>
<dbReference type="InterPro" id="IPR020872">
    <property type="entry name" value="2PKG"/>
</dbReference>
<keyword evidence="4 5" id="KW-0067">ATP-binding</keyword>
<evidence type="ECO:0000256" key="4">
    <source>
        <dbReference type="ARBA" id="ARBA00022840"/>
    </source>
</evidence>
<dbReference type="Gene3D" id="3.40.50.300">
    <property type="entry name" value="P-loop containing nucleotide triphosphate hydrolases"/>
    <property type="match status" value="1"/>
</dbReference>
<dbReference type="InterPro" id="IPR027417">
    <property type="entry name" value="P-loop_NTPase"/>
</dbReference>
<dbReference type="PROSITE" id="PS51161">
    <property type="entry name" value="ATP_CONE"/>
    <property type="match status" value="1"/>
</dbReference>
<evidence type="ECO:0000313" key="8">
    <source>
        <dbReference type="Proteomes" id="UP000732619"/>
    </source>
</evidence>
<organism evidence="7 8">
    <name type="scientific">Methanobrevibacter olleyae</name>
    <dbReference type="NCBI Taxonomy" id="294671"/>
    <lineage>
        <taxon>Archaea</taxon>
        <taxon>Methanobacteriati</taxon>
        <taxon>Methanobacteriota</taxon>
        <taxon>Methanomada group</taxon>
        <taxon>Methanobacteria</taxon>
        <taxon>Methanobacteriales</taxon>
        <taxon>Methanobacteriaceae</taxon>
        <taxon>Methanobrevibacter</taxon>
    </lineage>
</organism>
<gene>
    <name evidence="5" type="primary">pgk2</name>
    <name evidence="7" type="ORF">E7Z75_05100</name>
</gene>
<name>A0A8T3VR89_METOL</name>
<comment type="function">
    <text evidence="5">Catalyzes the phosphorylation of 2-phosphoglycerate to 2,3-diphosphoglycerate. Involved in the biosynthesis of cyclic 2,3-bisphosphoglycerate, a thermoprotectant.</text>
</comment>
<comment type="cofactor">
    <cofactor evidence="5">
        <name>a divalent metal cation</name>
        <dbReference type="ChEBI" id="CHEBI:60240"/>
    </cofactor>
</comment>
<dbReference type="EC" id="2.7.2.16" evidence="5"/>
<comment type="similarity">
    <text evidence="5">Belongs to the 2-phosphoglycerate kinase family.</text>
</comment>
<dbReference type="AlphaFoldDB" id="A0A8T3VR89"/>
<dbReference type="EMBL" id="SUTG01000019">
    <property type="protein sequence ID" value="MBE6512500.1"/>
    <property type="molecule type" value="Genomic_DNA"/>
</dbReference>
<feature type="domain" description="ATP-cone" evidence="6">
    <location>
        <begin position="1"/>
        <end position="90"/>
    </location>
</feature>
<evidence type="ECO:0000256" key="5">
    <source>
        <dbReference type="HAMAP-Rule" id="MF_00769"/>
    </source>
</evidence>
<dbReference type="HAMAP" id="MF_00769">
    <property type="entry name" value="2PGK"/>
    <property type="match status" value="1"/>
</dbReference>
<comment type="pathway">
    <text evidence="5">Thermoadapter biosynthesis; cyclic 2,3-diphosphoglycerate biosynthesis; cyclic 2,3-diphosphoglycerate from 2-phospho-D-glycerate: step 1/2.</text>
</comment>
<evidence type="ECO:0000256" key="3">
    <source>
        <dbReference type="ARBA" id="ARBA00022777"/>
    </source>
</evidence>
<dbReference type="SUPFAM" id="SSF52540">
    <property type="entry name" value="P-loop containing nucleoside triphosphate hydrolases"/>
    <property type="match status" value="1"/>
</dbReference>
<protein>
    <recommendedName>
        <fullName evidence="5">2-phosphoglycerate kinase</fullName>
        <shortName evidence="5">2PGK</shortName>
        <ecNumber evidence="5">2.7.2.16</ecNumber>
    </recommendedName>
</protein>
<keyword evidence="1 5" id="KW-0808">Transferase</keyword>
<dbReference type="Proteomes" id="UP000732619">
    <property type="component" value="Unassembled WGS sequence"/>
</dbReference>
<evidence type="ECO:0000256" key="2">
    <source>
        <dbReference type="ARBA" id="ARBA00022741"/>
    </source>
</evidence>